<dbReference type="InterPro" id="IPR036390">
    <property type="entry name" value="WH_DNA-bd_sf"/>
</dbReference>
<name>M0I3T4_9EURY</name>
<protein>
    <submittedName>
        <fullName evidence="2">ArsR family transcriptional regulator</fullName>
    </submittedName>
</protein>
<dbReference type="Gene3D" id="1.10.10.10">
    <property type="entry name" value="Winged helix-like DNA-binding domain superfamily/Winged helix DNA-binding domain"/>
    <property type="match status" value="1"/>
</dbReference>
<evidence type="ECO:0000313" key="3">
    <source>
        <dbReference type="Proteomes" id="UP000011550"/>
    </source>
</evidence>
<dbReference type="SMART" id="SM00418">
    <property type="entry name" value="HTH_ARSR"/>
    <property type="match status" value="1"/>
</dbReference>
<dbReference type="InterPro" id="IPR011991">
    <property type="entry name" value="ArsR-like_HTH"/>
</dbReference>
<dbReference type="InterPro" id="IPR036388">
    <property type="entry name" value="WH-like_DNA-bd_sf"/>
</dbReference>
<dbReference type="CDD" id="cd00090">
    <property type="entry name" value="HTH_ARSR"/>
    <property type="match status" value="1"/>
</dbReference>
<dbReference type="GO" id="GO:0003700">
    <property type="term" value="F:DNA-binding transcription factor activity"/>
    <property type="evidence" value="ECO:0007669"/>
    <property type="project" value="InterPro"/>
</dbReference>
<dbReference type="InterPro" id="IPR001845">
    <property type="entry name" value="HTH_ArsR_DNA-bd_dom"/>
</dbReference>
<proteinExistence type="predicted"/>
<feature type="domain" description="HTH arsR-type" evidence="1">
    <location>
        <begin position="21"/>
        <end position="100"/>
    </location>
</feature>
<dbReference type="PATRIC" id="fig|662479.7.peg.2858"/>
<dbReference type="STRING" id="662479.C440_14114"/>
<dbReference type="OrthoDB" id="10985at2157"/>
<dbReference type="SUPFAM" id="SSF46785">
    <property type="entry name" value="Winged helix' DNA-binding domain"/>
    <property type="match status" value="1"/>
</dbReference>
<sequence length="116" mass="12721">MQTGLRRTQTDAALAETEAEQVLEALSDPACRRILTTLRSAADPMTAQELSSACDVPLSTTYRKLEQLSEASLLEETLQLRADGTHTHQYWTDVDSVTVHLSGEDGLDVVVPGEHR</sequence>
<organism evidence="2 3">
    <name type="scientific">Haloferax mucosum ATCC BAA-1512</name>
    <dbReference type="NCBI Taxonomy" id="662479"/>
    <lineage>
        <taxon>Archaea</taxon>
        <taxon>Methanobacteriati</taxon>
        <taxon>Methanobacteriota</taxon>
        <taxon>Stenosarchaea group</taxon>
        <taxon>Halobacteria</taxon>
        <taxon>Halobacteriales</taxon>
        <taxon>Haloferacaceae</taxon>
        <taxon>Haloferax</taxon>
    </lineage>
</organism>
<keyword evidence="3" id="KW-1185">Reference proteome</keyword>
<dbReference type="Pfam" id="PF12840">
    <property type="entry name" value="HTH_20"/>
    <property type="match status" value="1"/>
</dbReference>
<reference evidence="2 3" key="1">
    <citation type="journal article" date="2014" name="PLoS Genet.">
        <title>Phylogenetically driven sequencing of extremely halophilic archaea reveals strategies for static and dynamic osmo-response.</title>
        <authorList>
            <person name="Becker E.A."/>
            <person name="Seitzer P.M."/>
            <person name="Tritt A."/>
            <person name="Larsen D."/>
            <person name="Krusor M."/>
            <person name="Yao A.I."/>
            <person name="Wu D."/>
            <person name="Madern D."/>
            <person name="Eisen J.A."/>
            <person name="Darling A.E."/>
            <person name="Facciotti M.T."/>
        </authorList>
    </citation>
    <scope>NUCLEOTIDE SEQUENCE [LARGE SCALE GENOMIC DNA]</scope>
    <source>
        <strain evidence="2 3">ATCC BAA-1512</strain>
    </source>
</reference>
<comment type="caution">
    <text evidence="2">The sequence shown here is derived from an EMBL/GenBank/DDBJ whole genome shotgun (WGS) entry which is preliminary data.</text>
</comment>
<dbReference type="Proteomes" id="UP000011550">
    <property type="component" value="Unassembled WGS sequence"/>
</dbReference>
<evidence type="ECO:0000313" key="2">
    <source>
        <dbReference type="EMBL" id="ELZ91455.1"/>
    </source>
</evidence>
<dbReference type="AlphaFoldDB" id="M0I3T4"/>
<gene>
    <name evidence="2" type="ORF">C440_14114</name>
</gene>
<dbReference type="EMBL" id="AOLN01000018">
    <property type="protein sequence ID" value="ELZ91455.1"/>
    <property type="molecule type" value="Genomic_DNA"/>
</dbReference>
<accession>M0I3T4</accession>
<dbReference type="RefSeq" id="WP_008321210.1">
    <property type="nucleotide sequence ID" value="NZ_AOLN01000018.1"/>
</dbReference>
<evidence type="ECO:0000259" key="1">
    <source>
        <dbReference type="SMART" id="SM00418"/>
    </source>
</evidence>